<name>A0A382VWX7_9ZZZZ</name>
<sequence>MESTEVVTDLIRMASSSTTAGQHGRDKQNKQNKAA</sequence>
<feature type="region of interest" description="Disordered" evidence="1">
    <location>
        <begin position="1"/>
        <end position="35"/>
    </location>
</feature>
<organism evidence="2">
    <name type="scientific">marine metagenome</name>
    <dbReference type="NCBI Taxonomy" id="408172"/>
    <lineage>
        <taxon>unclassified sequences</taxon>
        <taxon>metagenomes</taxon>
        <taxon>ecological metagenomes</taxon>
    </lineage>
</organism>
<evidence type="ECO:0000256" key="1">
    <source>
        <dbReference type="SAM" id="MobiDB-lite"/>
    </source>
</evidence>
<gene>
    <name evidence="2" type="ORF">METZ01_LOCUS403853</name>
</gene>
<accession>A0A382VWX7</accession>
<dbReference type="AlphaFoldDB" id="A0A382VWX7"/>
<proteinExistence type="predicted"/>
<reference evidence="2" key="1">
    <citation type="submission" date="2018-05" db="EMBL/GenBank/DDBJ databases">
        <authorList>
            <person name="Lanie J.A."/>
            <person name="Ng W.-L."/>
            <person name="Kazmierczak K.M."/>
            <person name="Andrzejewski T.M."/>
            <person name="Davidsen T.M."/>
            <person name="Wayne K.J."/>
            <person name="Tettelin H."/>
            <person name="Glass J.I."/>
            <person name="Rusch D."/>
            <person name="Podicherti R."/>
            <person name="Tsui H.-C.T."/>
            <person name="Winkler M.E."/>
        </authorList>
    </citation>
    <scope>NUCLEOTIDE SEQUENCE</scope>
</reference>
<dbReference type="EMBL" id="UINC01155252">
    <property type="protein sequence ID" value="SVD50999.1"/>
    <property type="molecule type" value="Genomic_DNA"/>
</dbReference>
<protein>
    <submittedName>
        <fullName evidence="2">Uncharacterized protein</fullName>
    </submittedName>
</protein>
<evidence type="ECO:0000313" key="2">
    <source>
        <dbReference type="EMBL" id="SVD50999.1"/>
    </source>
</evidence>